<protein>
    <submittedName>
        <fullName evidence="2">Peptidoglycan-binding protein</fullName>
    </submittedName>
</protein>
<name>A0A7Y0L5E6_9FIRM</name>
<sequence>MGRLITLAREGQLKGLTSRGTPILKASAPPSGSSANYVSRACQSRTWAVGSSGTCVVTIQELLNKSGTLNTPLATDGQFGPLTEFAVRLFQQDHGLAVDGVVGPATWSALIGG</sequence>
<feature type="domain" description="Peptidoglycan binding-like" evidence="1">
    <location>
        <begin position="56"/>
        <end position="110"/>
    </location>
</feature>
<dbReference type="InterPro" id="IPR036366">
    <property type="entry name" value="PGBDSf"/>
</dbReference>
<dbReference type="Pfam" id="PF01471">
    <property type="entry name" value="PG_binding_1"/>
    <property type="match status" value="1"/>
</dbReference>
<reference evidence="2 3" key="1">
    <citation type="submission" date="2020-04" db="EMBL/GenBank/DDBJ databases">
        <authorList>
            <person name="Zhang R."/>
            <person name="Schippers A."/>
        </authorList>
    </citation>
    <scope>NUCLEOTIDE SEQUENCE [LARGE SCALE GENOMIC DNA]</scope>
    <source>
        <strain evidence="2 3">DSM 109850</strain>
    </source>
</reference>
<dbReference type="Proteomes" id="UP000533476">
    <property type="component" value="Unassembled WGS sequence"/>
</dbReference>
<evidence type="ECO:0000313" key="2">
    <source>
        <dbReference type="EMBL" id="NMP22209.1"/>
    </source>
</evidence>
<proteinExistence type="predicted"/>
<gene>
    <name evidence="2" type="ORF">HIJ39_07570</name>
</gene>
<comment type="caution">
    <text evidence="2">The sequence shown here is derived from an EMBL/GenBank/DDBJ whole genome shotgun (WGS) entry which is preliminary data.</text>
</comment>
<evidence type="ECO:0000259" key="1">
    <source>
        <dbReference type="Pfam" id="PF01471"/>
    </source>
</evidence>
<keyword evidence="3" id="KW-1185">Reference proteome</keyword>
<dbReference type="AlphaFoldDB" id="A0A7Y0L5E6"/>
<dbReference type="InterPro" id="IPR002477">
    <property type="entry name" value="Peptidoglycan-bd-like"/>
</dbReference>
<dbReference type="Gene3D" id="1.10.101.10">
    <property type="entry name" value="PGBD-like superfamily/PGBD"/>
    <property type="match status" value="1"/>
</dbReference>
<accession>A0A7Y0L5E6</accession>
<dbReference type="EMBL" id="JABBVZ010000018">
    <property type="protein sequence ID" value="NMP22209.1"/>
    <property type="molecule type" value="Genomic_DNA"/>
</dbReference>
<dbReference type="SUPFAM" id="SSF47090">
    <property type="entry name" value="PGBD-like"/>
    <property type="match status" value="1"/>
</dbReference>
<dbReference type="InterPro" id="IPR036365">
    <property type="entry name" value="PGBD-like_sf"/>
</dbReference>
<evidence type="ECO:0000313" key="3">
    <source>
        <dbReference type="Proteomes" id="UP000533476"/>
    </source>
</evidence>
<organism evidence="2 3">
    <name type="scientific">Sulfobacillus harzensis</name>
    <dbReference type="NCBI Taxonomy" id="2729629"/>
    <lineage>
        <taxon>Bacteria</taxon>
        <taxon>Bacillati</taxon>
        <taxon>Bacillota</taxon>
        <taxon>Clostridia</taxon>
        <taxon>Eubacteriales</taxon>
        <taxon>Clostridiales Family XVII. Incertae Sedis</taxon>
        <taxon>Sulfobacillus</taxon>
    </lineage>
</organism>